<dbReference type="RefSeq" id="WP_164040014.1">
    <property type="nucleotide sequence ID" value="NZ_JAAGNZ010000001.1"/>
</dbReference>
<reference evidence="2 3" key="1">
    <citation type="submission" date="2020-02" db="EMBL/GenBank/DDBJ databases">
        <title>Draft genome sequence of two Spirosoma agri KCTC 52727 and Spirosoma terrae KCTC 52035.</title>
        <authorList>
            <person name="Rojas J."/>
            <person name="Ambika Manirajan B."/>
            <person name="Ratering S."/>
            <person name="Suarez C."/>
            <person name="Schnell S."/>
        </authorList>
    </citation>
    <scope>NUCLEOTIDE SEQUENCE [LARGE SCALE GENOMIC DNA]</scope>
    <source>
        <strain evidence="2 3">KCTC 52727</strain>
    </source>
</reference>
<dbReference type="EMBL" id="JAAGNZ010000001">
    <property type="protein sequence ID" value="NEU68304.1"/>
    <property type="molecule type" value="Genomic_DNA"/>
</dbReference>
<proteinExistence type="predicted"/>
<evidence type="ECO:0000256" key="1">
    <source>
        <dbReference type="SAM" id="MobiDB-lite"/>
    </source>
</evidence>
<evidence type="ECO:0000313" key="3">
    <source>
        <dbReference type="Proteomes" id="UP000477386"/>
    </source>
</evidence>
<comment type="caution">
    <text evidence="2">The sequence shown here is derived from an EMBL/GenBank/DDBJ whole genome shotgun (WGS) entry which is preliminary data.</text>
</comment>
<name>A0A6M0IJB5_9BACT</name>
<protein>
    <submittedName>
        <fullName evidence="2">Uncharacterized protein</fullName>
    </submittedName>
</protein>
<gene>
    <name evidence="2" type="ORF">GK091_15535</name>
</gene>
<organism evidence="2 3">
    <name type="scientific">Spirosoma agri</name>
    <dbReference type="NCBI Taxonomy" id="1987381"/>
    <lineage>
        <taxon>Bacteria</taxon>
        <taxon>Pseudomonadati</taxon>
        <taxon>Bacteroidota</taxon>
        <taxon>Cytophagia</taxon>
        <taxon>Cytophagales</taxon>
        <taxon>Cytophagaceae</taxon>
        <taxon>Spirosoma</taxon>
    </lineage>
</organism>
<accession>A0A6M0IJB5</accession>
<keyword evidence="3" id="KW-1185">Reference proteome</keyword>
<feature type="region of interest" description="Disordered" evidence="1">
    <location>
        <begin position="1"/>
        <end position="39"/>
    </location>
</feature>
<feature type="compositionally biased region" description="Polar residues" evidence="1">
    <location>
        <begin position="20"/>
        <end position="39"/>
    </location>
</feature>
<evidence type="ECO:0000313" key="2">
    <source>
        <dbReference type="EMBL" id="NEU68304.1"/>
    </source>
</evidence>
<dbReference type="AlphaFoldDB" id="A0A6M0IJB5"/>
<sequence length="139" mass="15663">MNTQQSYAGRANHATPNPPTAQSGGPTSPITDSRQQSTVPALSDELVTIPEDLYNAFIQFKSISDDFLGISESPVYAITRILESWLVDARLYKDSTDMKCLLTTLRLLDFLYDLRVERESLEWFQDEARKMAKGGQNNE</sequence>
<dbReference type="Proteomes" id="UP000477386">
    <property type="component" value="Unassembled WGS sequence"/>
</dbReference>